<name>A0A6N6RF38_9FLAO</name>
<organism evidence="1 2">
    <name type="scientific">Phaeocystidibacter luteus</name>
    <dbReference type="NCBI Taxonomy" id="911197"/>
    <lineage>
        <taxon>Bacteria</taxon>
        <taxon>Pseudomonadati</taxon>
        <taxon>Bacteroidota</taxon>
        <taxon>Flavobacteriia</taxon>
        <taxon>Flavobacteriales</taxon>
        <taxon>Phaeocystidibacteraceae</taxon>
        <taxon>Phaeocystidibacter</taxon>
    </lineage>
</organism>
<dbReference type="OrthoDB" id="1119637at2"/>
<proteinExistence type="predicted"/>
<dbReference type="EMBL" id="WBVO01000016">
    <property type="protein sequence ID" value="KAB2805348.1"/>
    <property type="molecule type" value="Genomic_DNA"/>
</dbReference>
<reference evidence="1 2" key="1">
    <citation type="submission" date="2019-09" db="EMBL/GenBank/DDBJ databases">
        <title>Genomes of family Cryomorphaceae.</title>
        <authorList>
            <person name="Bowman J.P."/>
        </authorList>
    </citation>
    <scope>NUCLEOTIDE SEQUENCE [LARGE SCALE GENOMIC DNA]</scope>
    <source>
        <strain evidence="1 2">LMG 25704</strain>
    </source>
</reference>
<accession>A0A6N6RF38</accession>
<protein>
    <submittedName>
        <fullName evidence="1">Uncharacterized protein</fullName>
    </submittedName>
</protein>
<evidence type="ECO:0000313" key="1">
    <source>
        <dbReference type="EMBL" id="KAB2805348.1"/>
    </source>
</evidence>
<dbReference type="AlphaFoldDB" id="A0A6N6RF38"/>
<keyword evidence="2" id="KW-1185">Reference proteome</keyword>
<comment type="caution">
    <text evidence="1">The sequence shown here is derived from an EMBL/GenBank/DDBJ whole genome shotgun (WGS) entry which is preliminary data.</text>
</comment>
<dbReference type="Proteomes" id="UP000468650">
    <property type="component" value="Unassembled WGS sequence"/>
</dbReference>
<evidence type="ECO:0000313" key="2">
    <source>
        <dbReference type="Proteomes" id="UP000468650"/>
    </source>
</evidence>
<dbReference type="RefSeq" id="WP_151668485.1">
    <property type="nucleotide sequence ID" value="NZ_WBVO01000016.1"/>
</dbReference>
<gene>
    <name evidence="1" type="ORF">F8C67_13950</name>
</gene>
<sequence length="123" mass="14077">MRKKLQITFLWMAGLILFAHSVVPHIHHQNEIEHVVCDATDSDDMLDLLAKVFHNDLGVEHLEHFQINKANFNFIATVPEAMSLIEVVEYELLVSEEFPVESSLHLRDTPFLESHALRGPPLV</sequence>